<keyword evidence="2" id="KW-1185">Reference proteome</keyword>
<proteinExistence type="predicted"/>
<dbReference type="AlphaFoldDB" id="A0A443STD3"/>
<accession>A0A443STD3</accession>
<name>A0A443STD3_9ACAR</name>
<dbReference type="VEuPathDB" id="VectorBase:LDEU001255"/>
<dbReference type="EMBL" id="NCKV01000377">
    <property type="protein sequence ID" value="RWS30786.1"/>
    <property type="molecule type" value="Genomic_DNA"/>
</dbReference>
<dbReference type="Proteomes" id="UP000288716">
    <property type="component" value="Unassembled WGS sequence"/>
</dbReference>
<gene>
    <name evidence="1" type="ORF">B4U80_03837</name>
</gene>
<sequence>MRRSQIFATCCLCRRPLDSDYLSCNSWLWSVFTYEKRTTFNTVSTTAPNISVTTQYLILKCECFCSVVMFSL</sequence>
<comment type="caution">
    <text evidence="1">The sequence shown here is derived from an EMBL/GenBank/DDBJ whole genome shotgun (WGS) entry which is preliminary data.</text>
</comment>
<organism evidence="1 2">
    <name type="scientific">Leptotrombidium deliense</name>
    <dbReference type="NCBI Taxonomy" id="299467"/>
    <lineage>
        <taxon>Eukaryota</taxon>
        <taxon>Metazoa</taxon>
        <taxon>Ecdysozoa</taxon>
        <taxon>Arthropoda</taxon>
        <taxon>Chelicerata</taxon>
        <taxon>Arachnida</taxon>
        <taxon>Acari</taxon>
        <taxon>Acariformes</taxon>
        <taxon>Trombidiformes</taxon>
        <taxon>Prostigmata</taxon>
        <taxon>Anystina</taxon>
        <taxon>Parasitengona</taxon>
        <taxon>Trombiculoidea</taxon>
        <taxon>Trombiculidae</taxon>
        <taxon>Leptotrombidium</taxon>
    </lineage>
</organism>
<protein>
    <submittedName>
        <fullName evidence="1">Uncharacterized protein</fullName>
    </submittedName>
</protein>
<evidence type="ECO:0000313" key="2">
    <source>
        <dbReference type="Proteomes" id="UP000288716"/>
    </source>
</evidence>
<reference evidence="1 2" key="1">
    <citation type="journal article" date="2018" name="Gigascience">
        <title>Genomes of trombidid mites reveal novel predicted allergens and laterally-transferred genes associated with secondary metabolism.</title>
        <authorList>
            <person name="Dong X."/>
            <person name="Chaisiri K."/>
            <person name="Xia D."/>
            <person name="Armstrong S.D."/>
            <person name="Fang Y."/>
            <person name="Donnelly M.J."/>
            <person name="Kadowaki T."/>
            <person name="McGarry J.W."/>
            <person name="Darby A.C."/>
            <person name="Makepeace B.L."/>
        </authorList>
    </citation>
    <scope>NUCLEOTIDE SEQUENCE [LARGE SCALE GENOMIC DNA]</scope>
    <source>
        <strain evidence="1">UoL-UT</strain>
    </source>
</reference>
<evidence type="ECO:0000313" key="1">
    <source>
        <dbReference type="EMBL" id="RWS30786.1"/>
    </source>
</evidence>